<comment type="caution">
    <text evidence="1">The sequence shown here is derived from an EMBL/GenBank/DDBJ whole genome shotgun (WGS) entry which is preliminary data.</text>
</comment>
<accession>A0ABN9SN82</accession>
<gene>
    <name evidence="1" type="ORF">PCOR1329_LOCUS31028</name>
</gene>
<dbReference type="EMBL" id="CAUYUJ010012113">
    <property type="protein sequence ID" value="CAK0833291.1"/>
    <property type="molecule type" value="Genomic_DNA"/>
</dbReference>
<sequence>MLLRKRAPQINETIGEPDGVENCPLAATKALSHDIINQPIACNSETMLRALSDQLGVHPQTVSPWESKPSMSMSSSWILAGARRFAAAPAGAPEREGRLNIQGFAASSAALTTRARGAECAAATEQGLEWVVARHHVDKACQGGEGAKFPGDLGAHSKSWAPRGDVPGTLFKAFSQAELAQGSARRGSFSRPMLRPSAQTKFACLEAVEFIRAAKAHLAKVDLPAAVKTRLLGETQARFAAHIHQKKCRGRREFESALEIAGTFPAEVVKLAPVASRLALPWAAAGAKPEQARSRPARGRSGGLVEFAQTGVGAATAADGVAAGALMSRVGAAETTCEIPEIKGEVRFLAQLR</sequence>
<organism evidence="1 2">
    <name type="scientific">Prorocentrum cordatum</name>
    <dbReference type="NCBI Taxonomy" id="2364126"/>
    <lineage>
        <taxon>Eukaryota</taxon>
        <taxon>Sar</taxon>
        <taxon>Alveolata</taxon>
        <taxon>Dinophyceae</taxon>
        <taxon>Prorocentrales</taxon>
        <taxon>Prorocentraceae</taxon>
        <taxon>Prorocentrum</taxon>
    </lineage>
</organism>
<keyword evidence="2" id="KW-1185">Reference proteome</keyword>
<dbReference type="Proteomes" id="UP001189429">
    <property type="component" value="Unassembled WGS sequence"/>
</dbReference>
<name>A0ABN9SN82_9DINO</name>
<evidence type="ECO:0000313" key="2">
    <source>
        <dbReference type="Proteomes" id="UP001189429"/>
    </source>
</evidence>
<evidence type="ECO:0000313" key="1">
    <source>
        <dbReference type="EMBL" id="CAK0833291.1"/>
    </source>
</evidence>
<proteinExistence type="predicted"/>
<reference evidence="1" key="1">
    <citation type="submission" date="2023-10" db="EMBL/GenBank/DDBJ databases">
        <authorList>
            <person name="Chen Y."/>
            <person name="Shah S."/>
            <person name="Dougan E. K."/>
            <person name="Thang M."/>
            <person name="Chan C."/>
        </authorList>
    </citation>
    <scope>NUCLEOTIDE SEQUENCE [LARGE SCALE GENOMIC DNA]</scope>
</reference>
<feature type="non-terminal residue" evidence="1">
    <location>
        <position position="353"/>
    </location>
</feature>
<protein>
    <submittedName>
        <fullName evidence="1">Uncharacterized protein</fullName>
    </submittedName>
</protein>